<dbReference type="GO" id="GO:0016020">
    <property type="term" value="C:membrane"/>
    <property type="evidence" value="ECO:0007669"/>
    <property type="project" value="UniProtKB-SubCell"/>
</dbReference>
<evidence type="ECO:0000313" key="8">
    <source>
        <dbReference type="EMBL" id="ROT67150.1"/>
    </source>
</evidence>
<reference evidence="8 9" key="1">
    <citation type="submission" date="2018-04" db="EMBL/GenBank/DDBJ databases">
        <authorList>
            <person name="Zhang X."/>
            <person name="Yuan J."/>
            <person name="Li F."/>
            <person name="Xiang J."/>
        </authorList>
    </citation>
    <scope>NUCLEOTIDE SEQUENCE [LARGE SCALE GENOMIC DNA]</scope>
    <source>
        <tissue evidence="8">Muscle</tissue>
    </source>
</reference>
<organism evidence="8 9">
    <name type="scientific">Penaeus vannamei</name>
    <name type="common">Whiteleg shrimp</name>
    <name type="synonym">Litopenaeus vannamei</name>
    <dbReference type="NCBI Taxonomy" id="6689"/>
    <lineage>
        <taxon>Eukaryota</taxon>
        <taxon>Metazoa</taxon>
        <taxon>Ecdysozoa</taxon>
        <taxon>Arthropoda</taxon>
        <taxon>Crustacea</taxon>
        <taxon>Multicrustacea</taxon>
        <taxon>Malacostraca</taxon>
        <taxon>Eumalacostraca</taxon>
        <taxon>Eucarida</taxon>
        <taxon>Decapoda</taxon>
        <taxon>Dendrobranchiata</taxon>
        <taxon>Penaeoidea</taxon>
        <taxon>Penaeidae</taxon>
        <taxon>Penaeus</taxon>
    </lineage>
</organism>
<dbReference type="InterPro" id="IPR026082">
    <property type="entry name" value="ABCA"/>
</dbReference>
<evidence type="ECO:0000259" key="7">
    <source>
        <dbReference type="Pfam" id="PF12698"/>
    </source>
</evidence>
<proteinExistence type="predicted"/>
<comment type="caution">
    <text evidence="8">The sequence shown here is derived from an EMBL/GenBank/DDBJ whole genome shotgun (WGS) entry which is preliminary data.</text>
</comment>
<dbReference type="GO" id="GO:0005319">
    <property type="term" value="F:lipid transporter activity"/>
    <property type="evidence" value="ECO:0007669"/>
    <property type="project" value="TreeGrafter"/>
</dbReference>
<evidence type="ECO:0000256" key="1">
    <source>
        <dbReference type="ARBA" id="ARBA00004141"/>
    </source>
</evidence>
<name>A0A423SSF0_PENVA</name>
<protein>
    <recommendedName>
        <fullName evidence="7">ABC-2 type transporter transmembrane domain-containing protein</fullName>
    </recommendedName>
</protein>
<dbReference type="EMBL" id="QCYY01002842">
    <property type="protein sequence ID" value="ROT67150.1"/>
    <property type="molecule type" value="Genomic_DNA"/>
</dbReference>
<evidence type="ECO:0000256" key="5">
    <source>
        <dbReference type="SAM" id="MobiDB-lite"/>
    </source>
</evidence>
<dbReference type="GO" id="GO:0140359">
    <property type="term" value="F:ABC-type transporter activity"/>
    <property type="evidence" value="ECO:0007669"/>
    <property type="project" value="InterPro"/>
</dbReference>
<feature type="domain" description="ABC-2 type transporter transmembrane" evidence="7">
    <location>
        <begin position="76"/>
        <end position="169"/>
    </location>
</feature>
<evidence type="ECO:0000256" key="6">
    <source>
        <dbReference type="SAM" id="Phobius"/>
    </source>
</evidence>
<keyword evidence="9" id="KW-1185">Reference proteome</keyword>
<feature type="region of interest" description="Disordered" evidence="5">
    <location>
        <begin position="1"/>
        <end position="24"/>
    </location>
</feature>
<dbReference type="OrthoDB" id="6512918at2759"/>
<dbReference type="InterPro" id="IPR013525">
    <property type="entry name" value="ABC2_TM"/>
</dbReference>
<feature type="transmembrane region" description="Helical" evidence="6">
    <location>
        <begin position="103"/>
        <end position="125"/>
    </location>
</feature>
<evidence type="ECO:0000313" key="9">
    <source>
        <dbReference type="Proteomes" id="UP000283509"/>
    </source>
</evidence>
<dbReference type="Pfam" id="PF12698">
    <property type="entry name" value="ABC2_membrane_3"/>
    <property type="match status" value="1"/>
</dbReference>
<feature type="transmembrane region" description="Helical" evidence="6">
    <location>
        <begin position="146"/>
        <end position="168"/>
    </location>
</feature>
<gene>
    <name evidence="8" type="ORF">C7M84_014778</name>
</gene>
<comment type="subcellular location">
    <subcellularLocation>
        <location evidence="1">Membrane</location>
        <topology evidence="1">Multi-pass membrane protein</topology>
    </subcellularLocation>
</comment>
<sequence>MLSPQGSLRSGKKRNPFAPPPQWFTEVSYPLFQVPGPREREKNEGGRPGYYDEGFLTIQHAVDMAITEYISGKDPSASISVEMQRMPYPKYIDDKYLVALQSWLPFVLLISYIYPAINIAKSVVYEKEKKLKESMKMMGLQNWMHWMAWFIKSFLFLSTTTLLITILLCTRW</sequence>
<dbReference type="STRING" id="6689.A0A423SSF0"/>
<evidence type="ECO:0000256" key="2">
    <source>
        <dbReference type="ARBA" id="ARBA00022692"/>
    </source>
</evidence>
<dbReference type="PANTHER" id="PTHR19229">
    <property type="entry name" value="ATP-BINDING CASSETTE TRANSPORTER SUBFAMILY A ABCA"/>
    <property type="match status" value="1"/>
</dbReference>
<dbReference type="AlphaFoldDB" id="A0A423SSF0"/>
<keyword evidence="2 6" id="KW-0812">Transmembrane</keyword>
<dbReference type="PANTHER" id="PTHR19229:SF250">
    <property type="entry name" value="ABC TRANSPORTER DOMAIN-CONTAINING PROTEIN-RELATED"/>
    <property type="match status" value="1"/>
</dbReference>
<evidence type="ECO:0000256" key="4">
    <source>
        <dbReference type="ARBA" id="ARBA00023136"/>
    </source>
</evidence>
<keyword evidence="3 6" id="KW-1133">Transmembrane helix</keyword>
<accession>A0A423SSF0</accession>
<dbReference type="Proteomes" id="UP000283509">
    <property type="component" value="Unassembled WGS sequence"/>
</dbReference>
<evidence type="ECO:0000256" key="3">
    <source>
        <dbReference type="ARBA" id="ARBA00022989"/>
    </source>
</evidence>
<reference evidence="8 9" key="2">
    <citation type="submission" date="2019-01" db="EMBL/GenBank/DDBJ databases">
        <title>The decoding of complex shrimp genome reveals the adaptation for benthos swimmer, frequently molting mechanism and breeding impact on genome.</title>
        <authorList>
            <person name="Sun Y."/>
            <person name="Gao Y."/>
            <person name="Yu Y."/>
        </authorList>
    </citation>
    <scope>NUCLEOTIDE SEQUENCE [LARGE SCALE GENOMIC DNA]</scope>
    <source>
        <tissue evidence="8">Muscle</tissue>
    </source>
</reference>
<keyword evidence="4 6" id="KW-0472">Membrane</keyword>